<dbReference type="InterPro" id="IPR017938">
    <property type="entry name" value="Riboflavin_synthase-like_b-brl"/>
</dbReference>
<dbReference type="InterPro" id="IPR001709">
    <property type="entry name" value="Flavoprot_Pyr_Nucl_cyt_Rdtase"/>
</dbReference>
<evidence type="ECO:0000256" key="3">
    <source>
        <dbReference type="ARBA" id="ARBA00022982"/>
    </source>
</evidence>
<evidence type="ECO:0000256" key="2">
    <source>
        <dbReference type="ARBA" id="ARBA00022643"/>
    </source>
</evidence>
<dbReference type="SUPFAM" id="SSF52218">
    <property type="entry name" value="Flavoproteins"/>
    <property type="match status" value="1"/>
</dbReference>
<dbReference type="InterPro" id="IPR017927">
    <property type="entry name" value="FAD-bd_FR_type"/>
</dbReference>
<evidence type="ECO:0000256" key="5">
    <source>
        <dbReference type="SAM" id="Phobius"/>
    </source>
</evidence>
<feature type="domain" description="Flavodoxin-like" evidence="6">
    <location>
        <begin position="47"/>
        <end position="192"/>
    </location>
</feature>
<keyword evidence="5" id="KW-0812">Transmembrane</keyword>
<comment type="caution">
    <text evidence="8">The sequence shown here is derived from an EMBL/GenBank/DDBJ whole genome shotgun (WGS) entry which is preliminary data.</text>
</comment>
<dbReference type="PROSITE" id="PS51384">
    <property type="entry name" value="FAD_FR"/>
    <property type="match status" value="1"/>
</dbReference>
<proteinExistence type="predicted"/>
<dbReference type="EC" id="1.6.2.4" evidence="4"/>
<dbReference type="InterPro" id="IPR029039">
    <property type="entry name" value="Flavoprotein-like_sf"/>
</dbReference>
<protein>
    <recommendedName>
        <fullName evidence="4">NADPH--hemoprotein reductase</fullName>
        <ecNumber evidence="4">1.6.2.4</ecNumber>
    </recommendedName>
</protein>
<dbReference type="InterPro" id="IPR039261">
    <property type="entry name" value="FNR_nucleotide-bd"/>
</dbReference>
<dbReference type="SUPFAM" id="SSF63380">
    <property type="entry name" value="Riboflavin synthase domain-like"/>
    <property type="match status" value="1"/>
</dbReference>
<evidence type="ECO:0000313" key="8">
    <source>
        <dbReference type="EMBL" id="MFC0253608.1"/>
    </source>
</evidence>
<dbReference type="Pfam" id="PF00175">
    <property type="entry name" value="NAD_binding_1"/>
    <property type="match status" value="1"/>
</dbReference>
<dbReference type="Pfam" id="PF00258">
    <property type="entry name" value="Flavodoxin_1"/>
    <property type="match status" value="1"/>
</dbReference>
<dbReference type="InterPro" id="IPR008254">
    <property type="entry name" value="Flavodoxin/NO_synth"/>
</dbReference>
<evidence type="ECO:0000259" key="7">
    <source>
        <dbReference type="PROSITE" id="PS51384"/>
    </source>
</evidence>
<evidence type="ECO:0000259" key="6">
    <source>
        <dbReference type="PROSITE" id="PS50902"/>
    </source>
</evidence>
<keyword evidence="2" id="KW-0288">FMN</keyword>
<dbReference type="EMBL" id="JBHLWP010000015">
    <property type="protein sequence ID" value="MFC0253608.1"/>
    <property type="molecule type" value="Genomic_DNA"/>
</dbReference>
<keyword evidence="5" id="KW-0472">Membrane</keyword>
<keyword evidence="5" id="KW-1133">Transmembrane helix</keyword>
<dbReference type="CDD" id="cd06200">
    <property type="entry name" value="SiR_like1"/>
    <property type="match status" value="1"/>
</dbReference>
<keyword evidence="3" id="KW-0813">Transport</keyword>
<evidence type="ECO:0000313" key="9">
    <source>
        <dbReference type="Proteomes" id="UP001589773"/>
    </source>
</evidence>
<dbReference type="PROSITE" id="PS50902">
    <property type="entry name" value="FLAVODOXIN_LIKE"/>
    <property type="match status" value="1"/>
</dbReference>
<reference evidence="8 9" key="1">
    <citation type="submission" date="2024-09" db="EMBL/GenBank/DDBJ databases">
        <authorList>
            <person name="Sun Q."/>
            <person name="Mori K."/>
        </authorList>
    </citation>
    <scope>NUCLEOTIDE SEQUENCE [LARGE SCALE GENOMIC DNA]</scope>
    <source>
        <strain evidence="8 9">CCM 7792</strain>
    </source>
</reference>
<name>A0ABV6FJ94_9BURK</name>
<dbReference type="PRINTS" id="PR00371">
    <property type="entry name" value="FPNCR"/>
</dbReference>
<dbReference type="SUPFAM" id="SSF52343">
    <property type="entry name" value="Ferredoxin reductase-like, C-terminal NADP-linked domain"/>
    <property type="match status" value="1"/>
</dbReference>
<dbReference type="PANTHER" id="PTHR19384">
    <property type="entry name" value="NITRIC OXIDE SYNTHASE-RELATED"/>
    <property type="match status" value="1"/>
</dbReference>
<dbReference type="InterPro" id="IPR001433">
    <property type="entry name" value="OxRdtase_FAD/NAD-bd"/>
</dbReference>
<feature type="domain" description="FAD-binding FR-type" evidence="7">
    <location>
        <begin position="206"/>
        <end position="322"/>
    </location>
</feature>
<dbReference type="Gene3D" id="3.40.50.360">
    <property type="match status" value="1"/>
</dbReference>
<dbReference type="PRINTS" id="PR00369">
    <property type="entry name" value="FLAVODOXIN"/>
</dbReference>
<gene>
    <name evidence="8" type="ORF">ACFFJK_17050</name>
</gene>
<organism evidence="8 9">
    <name type="scientific">Massilia consociata</name>
    <dbReference type="NCBI Taxonomy" id="760117"/>
    <lineage>
        <taxon>Bacteria</taxon>
        <taxon>Pseudomonadati</taxon>
        <taxon>Pseudomonadota</taxon>
        <taxon>Betaproteobacteria</taxon>
        <taxon>Burkholderiales</taxon>
        <taxon>Oxalobacteraceae</taxon>
        <taxon>Telluria group</taxon>
        <taxon>Massilia</taxon>
    </lineage>
</organism>
<keyword evidence="9" id="KW-1185">Reference proteome</keyword>
<sequence>MLTTILTTEPLRWGSALALSGGYLAMCVAILRARAARRAGPAGSADWLVAYASQTGNAEYLAERTAATLATGGLSARAVCMSALDAAALAAASRILFIASTYGEGDAPDTGAHFVDRVMQGGTTDGRSGSSGLSHLHYAVLALGDSSYTNYCGFGRALDGWLAAHGATPLFGRIDVDRGSPQALSEWQHHIGRLAGTSDTPDWEAPAYGDWRIASRQLANPGSAGAPLYRIALAPCDGALPAWEAGDLAQVSAPGDPDHPREYSIASLPHEGSLQLMVRLQRRADGSLGAASGWLCEGATAGTESGDVIRLRVRAHQRFRLNGNAARPLVAIGNGSGLAGLRALLKSRIDAGRGDNWLLFGERNAAHDFLCREELQGWLANGGLARLDLAFSRDQSSARYVQHLVQEQADELREWMARGAAIYVCGSLQGMAGGVHAALAEVLGAQALDALAAEGRYRRDVY</sequence>
<evidence type="ECO:0000256" key="4">
    <source>
        <dbReference type="ARBA" id="ARBA00023797"/>
    </source>
</evidence>
<dbReference type="PANTHER" id="PTHR19384:SF17">
    <property type="entry name" value="NADPH--CYTOCHROME P450 REDUCTASE"/>
    <property type="match status" value="1"/>
</dbReference>
<dbReference type="RefSeq" id="WP_379680724.1">
    <property type="nucleotide sequence ID" value="NZ_JBHLWP010000015.1"/>
</dbReference>
<dbReference type="Gene3D" id="2.40.30.10">
    <property type="entry name" value="Translation factors"/>
    <property type="match status" value="1"/>
</dbReference>
<dbReference type="Proteomes" id="UP001589773">
    <property type="component" value="Unassembled WGS sequence"/>
</dbReference>
<keyword evidence="3" id="KW-0249">Electron transport</keyword>
<accession>A0ABV6FJ94</accession>
<keyword evidence="1" id="KW-0285">Flavoprotein</keyword>
<feature type="transmembrane region" description="Helical" evidence="5">
    <location>
        <begin position="12"/>
        <end position="31"/>
    </location>
</feature>
<dbReference type="InterPro" id="IPR001094">
    <property type="entry name" value="Flavdoxin-like"/>
</dbReference>
<evidence type="ECO:0000256" key="1">
    <source>
        <dbReference type="ARBA" id="ARBA00022630"/>
    </source>
</evidence>
<dbReference type="Gene3D" id="3.40.50.80">
    <property type="entry name" value="Nucleotide-binding domain of ferredoxin-NADP reductase (FNR) module"/>
    <property type="match status" value="1"/>
</dbReference>